<protein>
    <recommendedName>
        <fullName evidence="13 14">Quinolinate synthase</fullName>
        <ecNumber evidence="4 14">2.5.1.72</ecNumber>
    </recommendedName>
</protein>
<comment type="pathway">
    <text evidence="3 14">Cofactor biosynthesis; NAD(+) biosynthesis; quinolinate from iminoaspartate: step 1/1.</text>
</comment>
<dbReference type="FunFam" id="3.40.50.10800:FF:000001">
    <property type="entry name" value="Quinolinate synthase A"/>
    <property type="match status" value="1"/>
</dbReference>
<dbReference type="EC" id="2.5.1.72" evidence="4 14"/>
<keyword evidence="9 14" id="KW-0479">Metal-binding</keyword>
<feature type="binding site" evidence="14">
    <location>
        <position position="287"/>
    </location>
    <ligand>
        <name>[4Fe-4S] cluster</name>
        <dbReference type="ChEBI" id="CHEBI:49883"/>
    </ligand>
</feature>
<dbReference type="RefSeq" id="WP_074241569.1">
    <property type="nucleotide sequence ID" value="NZ_CP154260.1"/>
</dbReference>
<dbReference type="PANTHER" id="PTHR30573">
    <property type="entry name" value="QUINOLINATE SYNTHETASE A"/>
    <property type="match status" value="1"/>
</dbReference>
<evidence type="ECO:0000256" key="8">
    <source>
        <dbReference type="ARBA" id="ARBA00022679"/>
    </source>
</evidence>
<comment type="cofactor">
    <cofactor evidence="14">
        <name>[4Fe-4S] cluster</name>
        <dbReference type="ChEBI" id="CHEBI:49883"/>
    </cofactor>
    <text evidence="14">Binds 1 [4Fe-4S] cluster per subunit.</text>
</comment>
<comment type="catalytic activity">
    <reaction evidence="12">
        <text>iminosuccinate + dihydroxyacetone phosphate = quinolinate + phosphate + 2 H2O + H(+)</text>
        <dbReference type="Rhea" id="RHEA:25888"/>
        <dbReference type="ChEBI" id="CHEBI:15377"/>
        <dbReference type="ChEBI" id="CHEBI:15378"/>
        <dbReference type="ChEBI" id="CHEBI:29959"/>
        <dbReference type="ChEBI" id="CHEBI:43474"/>
        <dbReference type="ChEBI" id="CHEBI:57642"/>
        <dbReference type="ChEBI" id="CHEBI:77875"/>
        <dbReference type="EC" id="2.5.1.72"/>
    </reaction>
    <physiologicalReaction direction="left-to-right" evidence="12">
        <dbReference type="Rhea" id="RHEA:25889"/>
    </physiologicalReaction>
</comment>
<keyword evidence="7 14" id="KW-0662">Pyridine nucleotide biosynthesis</keyword>
<dbReference type="AlphaFoldDB" id="A0A1N6JNI5"/>
<gene>
    <name evidence="14" type="primary">nadA</name>
    <name evidence="15" type="ORF">SAMN04488055_4202</name>
</gene>
<dbReference type="GO" id="GO:0005829">
    <property type="term" value="C:cytosol"/>
    <property type="evidence" value="ECO:0007669"/>
    <property type="project" value="TreeGrafter"/>
</dbReference>
<keyword evidence="16" id="KW-1185">Reference proteome</keyword>
<evidence type="ECO:0000256" key="10">
    <source>
        <dbReference type="ARBA" id="ARBA00023004"/>
    </source>
</evidence>
<organism evidence="15 16">
    <name type="scientific">Chitinophaga niabensis</name>
    <dbReference type="NCBI Taxonomy" id="536979"/>
    <lineage>
        <taxon>Bacteria</taxon>
        <taxon>Pseudomonadati</taxon>
        <taxon>Bacteroidota</taxon>
        <taxon>Chitinophagia</taxon>
        <taxon>Chitinophagales</taxon>
        <taxon>Chitinophagaceae</taxon>
        <taxon>Chitinophaga</taxon>
    </lineage>
</organism>
<dbReference type="GO" id="GO:0046872">
    <property type="term" value="F:metal ion binding"/>
    <property type="evidence" value="ECO:0007669"/>
    <property type="project" value="UniProtKB-KW"/>
</dbReference>
<evidence type="ECO:0000313" key="16">
    <source>
        <dbReference type="Proteomes" id="UP000185003"/>
    </source>
</evidence>
<dbReference type="GO" id="GO:0034628">
    <property type="term" value="P:'de novo' NAD+ biosynthetic process from L-aspartate"/>
    <property type="evidence" value="ECO:0007669"/>
    <property type="project" value="TreeGrafter"/>
</dbReference>
<dbReference type="InterPro" id="IPR003473">
    <property type="entry name" value="NadA"/>
</dbReference>
<keyword evidence="10 14" id="KW-0408">Iron</keyword>
<comment type="function">
    <text evidence="1 14">Catalyzes the condensation of iminoaspartate with dihydroxyacetone phosphate to form quinolinate.</text>
</comment>
<reference evidence="15 16" key="1">
    <citation type="submission" date="2016-11" db="EMBL/GenBank/DDBJ databases">
        <authorList>
            <person name="Jaros S."/>
            <person name="Januszkiewicz K."/>
            <person name="Wedrychowicz H."/>
        </authorList>
    </citation>
    <scope>NUCLEOTIDE SEQUENCE [LARGE SCALE GENOMIC DNA]</scope>
    <source>
        <strain evidence="15 16">DSM 24787</strain>
    </source>
</reference>
<evidence type="ECO:0000256" key="13">
    <source>
        <dbReference type="ARBA" id="ARBA00073059"/>
    </source>
</evidence>
<evidence type="ECO:0000256" key="6">
    <source>
        <dbReference type="ARBA" id="ARBA00022490"/>
    </source>
</evidence>
<evidence type="ECO:0000256" key="2">
    <source>
        <dbReference type="ARBA" id="ARBA00004496"/>
    </source>
</evidence>
<dbReference type="Gene3D" id="3.40.50.10800">
    <property type="entry name" value="NadA-like"/>
    <property type="match status" value="3"/>
</dbReference>
<dbReference type="NCBIfam" id="NF006879">
    <property type="entry name" value="PRK09375.1-4"/>
    <property type="match status" value="1"/>
</dbReference>
<dbReference type="NCBIfam" id="TIGR00550">
    <property type="entry name" value="nadA"/>
    <property type="match status" value="1"/>
</dbReference>
<accession>A0A1N6JNI5</accession>
<evidence type="ECO:0000256" key="11">
    <source>
        <dbReference type="ARBA" id="ARBA00023014"/>
    </source>
</evidence>
<feature type="binding site" evidence="14">
    <location>
        <position position="194"/>
    </location>
    <ligand>
        <name>[4Fe-4S] cluster</name>
        <dbReference type="ChEBI" id="CHEBI:49883"/>
    </ligand>
</feature>
<dbReference type="PANTHER" id="PTHR30573:SF0">
    <property type="entry name" value="QUINOLINATE SYNTHASE, CHLOROPLASTIC"/>
    <property type="match status" value="1"/>
</dbReference>
<dbReference type="InterPro" id="IPR036094">
    <property type="entry name" value="NadA_sf"/>
</dbReference>
<evidence type="ECO:0000256" key="12">
    <source>
        <dbReference type="ARBA" id="ARBA00050125"/>
    </source>
</evidence>
<sequence>MIIELAEAKKNLQKKGFLDVEVDVKLDLFAEIDRLKKEKNAIILAHYYQEPDIQDVADYIGDSLGLSQQAAKTDADIIVFAGVHFMAETAKILSPQKKVLLPDLKAGCSLADSAPPELFKKFRDKYPDHIVISYINCSAGIKALSDIICTSSNAEKIIESVPKDQPIIFAPDRNLGSYLIKKTGRDMVLWNGACMVHEIFSLEKITKLKVRHPEAKIIAHPECEANVLAIADFIGSTTGLLKFTQRDDAQEYIVVTETGILHQMQKENPAKTFIPAPPNNACACNDCPHMKLNTLEKLYLCMEYEEPEITMEEGLRIAAKKPIDRMLEISAQAGL</sequence>
<evidence type="ECO:0000256" key="7">
    <source>
        <dbReference type="ARBA" id="ARBA00022642"/>
    </source>
</evidence>
<dbReference type="GO" id="GO:0008987">
    <property type="term" value="F:quinolinate synthetase A activity"/>
    <property type="evidence" value="ECO:0007669"/>
    <property type="project" value="UniProtKB-UniRule"/>
</dbReference>
<evidence type="ECO:0000256" key="4">
    <source>
        <dbReference type="ARBA" id="ARBA00012669"/>
    </source>
</evidence>
<evidence type="ECO:0000256" key="5">
    <source>
        <dbReference type="ARBA" id="ARBA00022485"/>
    </source>
</evidence>
<evidence type="ECO:0000256" key="1">
    <source>
        <dbReference type="ARBA" id="ARBA00003791"/>
    </source>
</evidence>
<dbReference type="HAMAP" id="MF_00568">
    <property type="entry name" value="NadA_type2"/>
    <property type="match status" value="1"/>
</dbReference>
<feature type="binding site" evidence="14">
    <location>
        <position position="46"/>
    </location>
    <ligand>
        <name>iminosuccinate</name>
        <dbReference type="ChEBI" id="CHEBI:77875"/>
    </ligand>
</feature>
<dbReference type="Proteomes" id="UP000185003">
    <property type="component" value="Unassembled WGS sequence"/>
</dbReference>
<keyword evidence="8 14" id="KW-0808">Transferase</keyword>
<dbReference type="STRING" id="536979.SAMN04488055_4202"/>
<name>A0A1N6JNI5_9BACT</name>
<dbReference type="UniPathway" id="UPA00253">
    <property type="reaction ID" value="UER00327"/>
</dbReference>
<keyword evidence="11 14" id="KW-0411">Iron-sulfur</keyword>
<dbReference type="NCBIfam" id="NF006878">
    <property type="entry name" value="PRK09375.1-2"/>
    <property type="match status" value="1"/>
</dbReference>
<dbReference type="SUPFAM" id="SSF142754">
    <property type="entry name" value="NadA-like"/>
    <property type="match status" value="1"/>
</dbReference>
<dbReference type="GO" id="GO:0051539">
    <property type="term" value="F:4 iron, 4 sulfur cluster binding"/>
    <property type="evidence" value="ECO:0007669"/>
    <property type="project" value="UniProtKB-KW"/>
</dbReference>
<dbReference type="OrthoDB" id="9801204at2"/>
<feature type="binding site" evidence="14">
    <location>
        <position position="151"/>
    </location>
    <ligand>
        <name>iminosuccinate</name>
        <dbReference type="ChEBI" id="CHEBI:77875"/>
    </ligand>
</feature>
<keyword evidence="6 14" id="KW-0963">Cytoplasm</keyword>
<feature type="binding site" evidence="14">
    <location>
        <position position="108"/>
    </location>
    <ligand>
        <name>[4Fe-4S] cluster</name>
        <dbReference type="ChEBI" id="CHEBI:49883"/>
    </ligand>
</feature>
<dbReference type="EMBL" id="FSRA01000002">
    <property type="protein sequence ID" value="SIO45781.1"/>
    <property type="molecule type" value="Genomic_DNA"/>
</dbReference>
<evidence type="ECO:0000256" key="3">
    <source>
        <dbReference type="ARBA" id="ARBA00005065"/>
    </source>
</evidence>
<feature type="binding site" evidence="14">
    <location>
        <begin position="220"/>
        <end position="222"/>
    </location>
    <ligand>
        <name>iminosuccinate</name>
        <dbReference type="ChEBI" id="CHEBI:77875"/>
    </ligand>
</feature>
<evidence type="ECO:0000256" key="14">
    <source>
        <dbReference type="HAMAP-Rule" id="MF_00568"/>
    </source>
</evidence>
<feature type="binding site" evidence="14">
    <location>
        <position position="237"/>
    </location>
    <ligand>
        <name>iminosuccinate</name>
        <dbReference type="ChEBI" id="CHEBI:77875"/>
    </ligand>
</feature>
<dbReference type="FunFam" id="3.40.50.10800:FF:000003">
    <property type="entry name" value="Quinolinate synthase A"/>
    <property type="match status" value="1"/>
</dbReference>
<evidence type="ECO:0000313" key="15">
    <source>
        <dbReference type="EMBL" id="SIO45781.1"/>
    </source>
</evidence>
<feature type="binding site" evidence="14">
    <location>
        <position position="63"/>
    </location>
    <ligand>
        <name>iminosuccinate</name>
        <dbReference type="ChEBI" id="CHEBI:77875"/>
    </ligand>
</feature>
<comment type="similarity">
    <text evidence="14">Belongs to the quinolinate synthase family. Type 2 subfamily.</text>
</comment>
<dbReference type="Pfam" id="PF02445">
    <property type="entry name" value="NadA"/>
    <property type="match status" value="1"/>
</dbReference>
<evidence type="ECO:0000256" key="9">
    <source>
        <dbReference type="ARBA" id="ARBA00022723"/>
    </source>
</evidence>
<dbReference type="InterPro" id="IPR023066">
    <property type="entry name" value="Quinolinate_synth_type2"/>
</dbReference>
<feature type="binding site" evidence="14">
    <location>
        <begin position="134"/>
        <end position="136"/>
    </location>
    <ligand>
        <name>iminosuccinate</name>
        <dbReference type="ChEBI" id="CHEBI:77875"/>
    </ligand>
</feature>
<comment type="subcellular location">
    <subcellularLocation>
        <location evidence="2 14">Cytoplasm</location>
    </subcellularLocation>
</comment>
<proteinExistence type="inferred from homology"/>
<keyword evidence="5 14" id="KW-0004">4Fe-4S</keyword>